<dbReference type="GO" id="GO:0008408">
    <property type="term" value="F:3'-5' exonuclease activity"/>
    <property type="evidence" value="ECO:0007669"/>
    <property type="project" value="InterPro"/>
</dbReference>
<dbReference type="PANTHER" id="PTHR32294">
    <property type="entry name" value="DNA POLYMERASE III SUBUNIT ALPHA"/>
    <property type="match status" value="1"/>
</dbReference>
<feature type="non-terminal residue" evidence="2">
    <location>
        <position position="113"/>
    </location>
</feature>
<dbReference type="SUPFAM" id="SSF89550">
    <property type="entry name" value="PHP domain-like"/>
    <property type="match status" value="1"/>
</dbReference>
<dbReference type="InterPro" id="IPR016195">
    <property type="entry name" value="Pol/histidinol_Pase-like"/>
</dbReference>
<name>X0WZS4_9ZZZZ</name>
<dbReference type="AlphaFoldDB" id="X0WZS4"/>
<dbReference type="InterPro" id="IPR004805">
    <property type="entry name" value="DnaE2/DnaE/PolC"/>
</dbReference>
<dbReference type="EMBL" id="BARS01047612">
    <property type="protein sequence ID" value="GAG28702.1"/>
    <property type="molecule type" value="Genomic_DNA"/>
</dbReference>
<organism evidence="2">
    <name type="scientific">marine sediment metagenome</name>
    <dbReference type="NCBI Taxonomy" id="412755"/>
    <lineage>
        <taxon>unclassified sequences</taxon>
        <taxon>metagenomes</taxon>
        <taxon>ecological metagenomes</taxon>
    </lineage>
</organism>
<dbReference type="SMART" id="SM00481">
    <property type="entry name" value="POLIIIAc"/>
    <property type="match status" value="1"/>
</dbReference>
<dbReference type="PANTHER" id="PTHR32294:SF0">
    <property type="entry name" value="DNA POLYMERASE III SUBUNIT ALPHA"/>
    <property type="match status" value="1"/>
</dbReference>
<feature type="domain" description="Polymerase/histidinol phosphatase N-terminal" evidence="1">
    <location>
        <begin position="6"/>
        <end position="73"/>
    </location>
</feature>
<evidence type="ECO:0000313" key="2">
    <source>
        <dbReference type="EMBL" id="GAG28702.1"/>
    </source>
</evidence>
<dbReference type="Pfam" id="PF02811">
    <property type="entry name" value="PHP"/>
    <property type="match status" value="1"/>
</dbReference>
<accession>X0WZS4</accession>
<sequence>MELSFIHLHNHSDFSILDGALKITSLVAAAYENKMPAVALTDHGNIFGAVSFFKQAKEKGVKPILGCEVYVAPKSRFNKKAEGRGPKHFHLILLVKNEKGYENLCQLITKSYL</sequence>
<dbReference type="InterPro" id="IPR003141">
    <property type="entry name" value="Pol/His_phosphatase_N"/>
</dbReference>
<proteinExistence type="predicted"/>
<reference evidence="2" key="1">
    <citation type="journal article" date="2014" name="Front. Microbiol.">
        <title>High frequency of phylogenetically diverse reductive dehalogenase-homologous genes in deep subseafloor sedimentary metagenomes.</title>
        <authorList>
            <person name="Kawai M."/>
            <person name="Futagami T."/>
            <person name="Toyoda A."/>
            <person name="Takaki Y."/>
            <person name="Nishi S."/>
            <person name="Hori S."/>
            <person name="Arai W."/>
            <person name="Tsubouchi T."/>
            <person name="Morono Y."/>
            <person name="Uchiyama I."/>
            <person name="Ito T."/>
            <person name="Fujiyama A."/>
            <person name="Inagaki F."/>
            <person name="Takami H."/>
        </authorList>
    </citation>
    <scope>NUCLEOTIDE SEQUENCE</scope>
    <source>
        <strain evidence="2">Expedition CK06-06</strain>
    </source>
</reference>
<gene>
    <name evidence="2" type="ORF">S01H1_71497</name>
</gene>
<protein>
    <recommendedName>
        <fullName evidence="1">Polymerase/histidinol phosphatase N-terminal domain-containing protein</fullName>
    </recommendedName>
</protein>
<evidence type="ECO:0000259" key="1">
    <source>
        <dbReference type="SMART" id="SM00481"/>
    </source>
</evidence>
<dbReference type="InterPro" id="IPR004013">
    <property type="entry name" value="PHP_dom"/>
</dbReference>
<dbReference type="GO" id="GO:0006260">
    <property type="term" value="P:DNA replication"/>
    <property type="evidence" value="ECO:0007669"/>
    <property type="project" value="InterPro"/>
</dbReference>
<comment type="caution">
    <text evidence="2">The sequence shown here is derived from an EMBL/GenBank/DDBJ whole genome shotgun (WGS) entry which is preliminary data.</text>
</comment>
<dbReference type="Gene3D" id="3.20.20.140">
    <property type="entry name" value="Metal-dependent hydrolases"/>
    <property type="match status" value="1"/>
</dbReference>